<name>A0A150FXK3_GONPE</name>
<dbReference type="Proteomes" id="UP000075714">
    <property type="component" value="Unassembled WGS sequence"/>
</dbReference>
<evidence type="ECO:0000313" key="2">
    <source>
        <dbReference type="Proteomes" id="UP000075714"/>
    </source>
</evidence>
<organism evidence="1 2">
    <name type="scientific">Gonium pectorale</name>
    <name type="common">Green alga</name>
    <dbReference type="NCBI Taxonomy" id="33097"/>
    <lineage>
        <taxon>Eukaryota</taxon>
        <taxon>Viridiplantae</taxon>
        <taxon>Chlorophyta</taxon>
        <taxon>core chlorophytes</taxon>
        <taxon>Chlorophyceae</taxon>
        <taxon>CS clade</taxon>
        <taxon>Chlamydomonadales</taxon>
        <taxon>Volvocaceae</taxon>
        <taxon>Gonium</taxon>
    </lineage>
</organism>
<keyword evidence="2" id="KW-1185">Reference proteome</keyword>
<accession>A0A150FXK3</accession>
<dbReference type="STRING" id="33097.A0A150FXK3"/>
<proteinExistence type="predicted"/>
<protein>
    <submittedName>
        <fullName evidence="1">Uncharacterized protein</fullName>
    </submittedName>
</protein>
<dbReference type="EMBL" id="LSYV01000164">
    <property type="protein sequence ID" value="KXZ42307.1"/>
    <property type="molecule type" value="Genomic_DNA"/>
</dbReference>
<sequence length="160" mass="16717">MLPSGQLLHHVATANDLAQVLRAFCGSGVDEALLAATQLRLSGNAHAAAGEWSQALECYSAGLALGAPGASHLLLANRSAVRLQIGDLEGALADARAAVEQAPKGFHMAVVRLIDALYAQGRFEEAARAAREAVAADSSFAFRPEYPSIRRALRSAGQEV</sequence>
<dbReference type="Gene3D" id="1.25.40.10">
    <property type="entry name" value="Tetratricopeptide repeat domain"/>
    <property type="match status" value="1"/>
</dbReference>
<reference evidence="2" key="1">
    <citation type="journal article" date="2016" name="Nat. Commun.">
        <title>The Gonium pectorale genome demonstrates co-option of cell cycle regulation during the evolution of multicellularity.</title>
        <authorList>
            <person name="Hanschen E.R."/>
            <person name="Marriage T.N."/>
            <person name="Ferris P.J."/>
            <person name="Hamaji T."/>
            <person name="Toyoda A."/>
            <person name="Fujiyama A."/>
            <person name="Neme R."/>
            <person name="Noguchi H."/>
            <person name="Minakuchi Y."/>
            <person name="Suzuki M."/>
            <person name="Kawai-Toyooka H."/>
            <person name="Smith D.R."/>
            <person name="Sparks H."/>
            <person name="Anderson J."/>
            <person name="Bakaric R."/>
            <person name="Luria V."/>
            <person name="Karger A."/>
            <person name="Kirschner M.W."/>
            <person name="Durand P.M."/>
            <person name="Michod R.E."/>
            <person name="Nozaki H."/>
            <person name="Olson B.J."/>
        </authorList>
    </citation>
    <scope>NUCLEOTIDE SEQUENCE [LARGE SCALE GENOMIC DNA]</scope>
    <source>
        <strain evidence="2">NIES-2863</strain>
    </source>
</reference>
<dbReference type="SUPFAM" id="SSF48452">
    <property type="entry name" value="TPR-like"/>
    <property type="match status" value="1"/>
</dbReference>
<gene>
    <name evidence="1" type="ORF">GPECTOR_164g149</name>
</gene>
<dbReference type="PANTHER" id="PTHR47682:SF1">
    <property type="entry name" value="TETRATRICOPEPTIDE REPEAT (TPR)-CONTAINING PROTEIN"/>
    <property type="match status" value="1"/>
</dbReference>
<comment type="caution">
    <text evidence="1">The sequence shown here is derived from an EMBL/GenBank/DDBJ whole genome shotgun (WGS) entry which is preliminary data.</text>
</comment>
<dbReference type="OrthoDB" id="2423701at2759"/>
<dbReference type="PANTHER" id="PTHR47682">
    <property type="entry name" value="TETRATRICOPEPTIDE REPEAT (TPR)-CONTAINING PROTEIN"/>
    <property type="match status" value="1"/>
</dbReference>
<dbReference type="AlphaFoldDB" id="A0A150FXK3"/>
<dbReference type="InterPro" id="IPR011990">
    <property type="entry name" value="TPR-like_helical_dom_sf"/>
</dbReference>
<evidence type="ECO:0000313" key="1">
    <source>
        <dbReference type="EMBL" id="KXZ42307.1"/>
    </source>
</evidence>